<feature type="compositionally biased region" description="Polar residues" evidence="1">
    <location>
        <begin position="111"/>
        <end position="123"/>
    </location>
</feature>
<feature type="region of interest" description="Disordered" evidence="1">
    <location>
        <begin position="447"/>
        <end position="484"/>
    </location>
</feature>
<feature type="compositionally biased region" description="Polar residues" evidence="1">
    <location>
        <begin position="74"/>
        <end position="85"/>
    </location>
</feature>
<dbReference type="AlphaFoldDB" id="A0A7J7IXT3"/>
<feature type="region of interest" description="Disordered" evidence="1">
    <location>
        <begin position="48"/>
        <end position="125"/>
    </location>
</feature>
<feature type="compositionally biased region" description="Basic and acidic residues" evidence="1">
    <location>
        <begin position="58"/>
        <end position="67"/>
    </location>
</feature>
<proteinExistence type="predicted"/>
<gene>
    <name evidence="2" type="ORF">EB796_022961</name>
</gene>
<accession>A0A7J7IXT3</accession>
<sequence>MSLQPNSPPLTFDPSYASAADVEASKMTFTPDMLPQESTPDAVGRILKSVSQGVKPRRLVDAGKENRTPAAGKGSNQSGALSPLTQGHVRRARKGEYPFNCSNSSFSSRSPLTPQRGQQNSVEVSRVGRKQLTKVISAGDSIFSPTETGSIEQLGVSPDIHESAIPTTPTANVTTPSANLTTPAANLTTPPHSFSWKKETVDKTPPFTPTNQSKLKLNNPADREEALNRLYSQVEKLPPVAASPSDVLAARIAQSIIGDGDTYLPEDANVLDELGVSGFLKRDKIARTPETTGYSSQISSVTSKVVRHAGGETNNKELSFTGALSDDTEDGIITVKGQTLNISSSSSASSPPPNALQLPQVTAENSPVSPSNAGGVRSRPSSSRSTTELYKEKSLIDYICKTPSAGRRIVNSVLDEEPLFIEDSPVGTTPRHDDLYALMPQDTFGSSLHNSSGFTPSLPPRTNSTVRQQAGPMSSTNCSDEAASKPNSLTLEELGLKFAALKGRQLLTE</sequence>
<feature type="compositionally biased region" description="Polar residues" evidence="1">
    <location>
        <begin position="357"/>
        <end position="372"/>
    </location>
</feature>
<evidence type="ECO:0000256" key="1">
    <source>
        <dbReference type="SAM" id="MobiDB-lite"/>
    </source>
</evidence>
<comment type="caution">
    <text evidence="2">The sequence shown here is derived from an EMBL/GenBank/DDBJ whole genome shotgun (WGS) entry which is preliminary data.</text>
</comment>
<feature type="region of interest" description="Disordered" evidence="1">
    <location>
        <begin position="186"/>
        <end position="216"/>
    </location>
</feature>
<dbReference type="Proteomes" id="UP000593567">
    <property type="component" value="Unassembled WGS sequence"/>
</dbReference>
<evidence type="ECO:0000313" key="3">
    <source>
        <dbReference type="Proteomes" id="UP000593567"/>
    </source>
</evidence>
<keyword evidence="3" id="KW-1185">Reference proteome</keyword>
<protein>
    <submittedName>
        <fullName evidence="2">Uncharacterized protein</fullName>
    </submittedName>
</protein>
<evidence type="ECO:0000313" key="2">
    <source>
        <dbReference type="EMBL" id="KAF6018733.1"/>
    </source>
</evidence>
<name>A0A7J7IXT3_BUGNE</name>
<feature type="region of interest" description="Disordered" evidence="1">
    <location>
        <begin position="342"/>
        <end position="388"/>
    </location>
</feature>
<dbReference type="EMBL" id="VXIV02003280">
    <property type="protein sequence ID" value="KAF6018733.1"/>
    <property type="molecule type" value="Genomic_DNA"/>
</dbReference>
<feature type="compositionally biased region" description="Low complexity" evidence="1">
    <location>
        <begin position="99"/>
        <end position="110"/>
    </location>
</feature>
<reference evidence="2" key="1">
    <citation type="submission" date="2020-06" db="EMBL/GenBank/DDBJ databases">
        <title>Draft genome of Bugula neritina, a colonial animal packing powerful symbionts and potential medicines.</title>
        <authorList>
            <person name="Rayko M."/>
        </authorList>
    </citation>
    <scope>NUCLEOTIDE SEQUENCE [LARGE SCALE GENOMIC DNA]</scope>
    <source>
        <strain evidence="2">Kwan_BN1</strain>
    </source>
</reference>
<organism evidence="2 3">
    <name type="scientific">Bugula neritina</name>
    <name type="common">Brown bryozoan</name>
    <name type="synonym">Sertularia neritina</name>
    <dbReference type="NCBI Taxonomy" id="10212"/>
    <lineage>
        <taxon>Eukaryota</taxon>
        <taxon>Metazoa</taxon>
        <taxon>Spiralia</taxon>
        <taxon>Lophotrochozoa</taxon>
        <taxon>Bryozoa</taxon>
        <taxon>Gymnolaemata</taxon>
        <taxon>Cheilostomatida</taxon>
        <taxon>Flustrina</taxon>
        <taxon>Buguloidea</taxon>
        <taxon>Bugulidae</taxon>
        <taxon>Bugula</taxon>
    </lineage>
</organism>